<dbReference type="PANTHER" id="PTHR43797:SF2">
    <property type="entry name" value="HOMOCYSTEINE_CYSTEINE SYNTHASE"/>
    <property type="match status" value="1"/>
</dbReference>
<name>A0A7W8DGE1_9BACT</name>
<evidence type="ECO:0000256" key="3">
    <source>
        <dbReference type="ARBA" id="ARBA00022679"/>
    </source>
</evidence>
<feature type="modified residue" description="N6-(pyridoxal phosphate)lysine" evidence="5">
    <location>
        <position position="203"/>
    </location>
</feature>
<dbReference type="GO" id="GO:0004124">
    <property type="term" value="F:cysteine synthase activity"/>
    <property type="evidence" value="ECO:0007669"/>
    <property type="project" value="TreeGrafter"/>
</dbReference>
<keyword evidence="4 5" id="KW-0663">Pyridoxal phosphate</keyword>
<evidence type="ECO:0000256" key="2">
    <source>
        <dbReference type="ARBA" id="ARBA00009077"/>
    </source>
</evidence>
<dbReference type="RefSeq" id="WP_183729800.1">
    <property type="nucleotide sequence ID" value="NZ_JACHID010000003.1"/>
</dbReference>
<dbReference type="EMBL" id="JACHID010000003">
    <property type="protein sequence ID" value="MBB5021315.1"/>
    <property type="molecule type" value="Genomic_DNA"/>
</dbReference>
<comment type="caution">
    <text evidence="7">The sequence shown here is derived from an EMBL/GenBank/DDBJ whole genome shotgun (WGS) entry which is preliminary data.</text>
</comment>
<dbReference type="GO" id="GO:0019346">
    <property type="term" value="P:transsulfuration"/>
    <property type="evidence" value="ECO:0007669"/>
    <property type="project" value="InterPro"/>
</dbReference>
<dbReference type="EC" id="2.5.1.49" evidence="7"/>
<reference evidence="7 8" key="1">
    <citation type="submission" date="2020-08" db="EMBL/GenBank/DDBJ databases">
        <title>Genomic Encyclopedia of Type Strains, Phase IV (KMG-IV): sequencing the most valuable type-strain genomes for metagenomic binning, comparative biology and taxonomic classification.</title>
        <authorList>
            <person name="Goeker M."/>
        </authorList>
    </citation>
    <scope>NUCLEOTIDE SEQUENCE [LARGE SCALE GENOMIC DNA]</scope>
    <source>
        <strain evidence="7 8">DSM 22071</strain>
    </source>
</reference>
<dbReference type="NCBIfam" id="TIGR01326">
    <property type="entry name" value="OAH_OAS_sulfhy"/>
    <property type="match status" value="1"/>
</dbReference>
<dbReference type="FunFam" id="3.40.640.10:FF:000035">
    <property type="entry name" value="O-succinylhomoserine sulfhydrylase"/>
    <property type="match status" value="1"/>
</dbReference>
<evidence type="ECO:0000313" key="8">
    <source>
        <dbReference type="Proteomes" id="UP000528322"/>
    </source>
</evidence>
<evidence type="ECO:0000256" key="1">
    <source>
        <dbReference type="ARBA" id="ARBA00001933"/>
    </source>
</evidence>
<dbReference type="PIRSF" id="PIRSF001434">
    <property type="entry name" value="CGS"/>
    <property type="match status" value="1"/>
</dbReference>
<dbReference type="Gene3D" id="3.90.1150.10">
    <property type="entry name" value="Aspartate Aminotransferase, domain 1"/>
    <property type="match status" value="1"/>
</dbReference>
<dbReference type="Pfam" id="PF01053">
    <property type="entry name" value="Cys_Met_Meta_PP"/>
    <property type="match status" value="1"/>
</dbReference>
<accession>A0A7W8DGE1</accession>
<evidence type="ECO:0000256" key="4">
    <source>
        <dbReference type="ARBA" id="ARBA00022898"/>
    </source>
</evidence>
<evidence type="ECO:0000256" key="6">
    <source>
        <dbReference type="RuleBase" id="RU362118"/>
    </source>
</evidence>
<dbReference type="GO" id="GO:0005737">
    <property type="term" value="C:cytoplasm"/>
    <property type="evidence" value="ECO:0007669"/>
    <property type="project" value="TreeGrafter"/>
</dbReference>
<organism evidence="7 8">
    <name type="scientific">Desulfurispira natronophila</name>
    <dbReference type="NCBI Taxonomy" id="682562"/>
    <lineage>
        <taxon>Bacteria</taxon>
        <taxon>Pseudomonadati</taxon>
        <taxon>Chrysiogenota</taxon>
        <taxon>Chrysiogenia</taxon>
        <taxon>Chrysiogenales</taxon>
        <taxon>Chrysiogenaceae</taxon>
        <taxon>Desulfurispira</taxon>
    </lineage>
</organism>
<gene>
    <name evidence="7" type="ORF">HNR37_000624</name>
</gene>
<dbReference type="InterPro" id="IPR006235">
    <property type="entry name" value="OAc-hSer/O-AcSer_sulfhydrylase"/>
</dbReference>
<dbReference type="CDD" id="cd00614">
    <property type="entry name" value="CGS_like"/>
    <property type="match status" value="1"/>
</dbReference>
<dbReference type="GO" id="GO:0016829">
    <property type="term" value="F:lyase activity"/>
    <property type="evidence" value="ECO:0007669"/>
    <property type="project" value="UniProtKB-KW"/>
</dbReference>
<dbReference type="GO" id="GO:0071269">
    <property type="term" value="P:L-homocysteine biosynthetic process"/>
    <property type="evidence" value="ECO:0007669"/>
    <property type="project" value="TreeGrafter"/>
</dbReference>
<dbReference type="AlphaFoldDB" id="A0A7W8DGE1"/>
<dbReference type="InterPro" id="IPR015424">
    <property type="entry name" value="PyrdxlP-dep_Trfase"/>
</dbReference>
<dbReference type="InterPro" id="IPR015422">
    <property type="entry name" value="PyrdxlP-dep_Trfase_small"/>
</dbReference>
<protein>
    <submittedName>
        <fullName evidence="7">O-acetylhomoserine (Thiol)-lyase</fullName>
        <ecNumber evidence="7">2.5.1.49</ecNumber>
    </submittedName>
</protein>
<dbReference type="GO" id="GO:0006535">
    <property type="term" value="P:cysteine biosynthetic process from serine"/>
    <property type="evidence" value="ECO:0007669"/>
    <property type="project" value="TreeGrafter"/>
</dbReference>
<proteinExistence type="inferred from homology"/>
<evidence type="ECO:0000313" key="7">
    <source>
        <dbReference type="EMBL" id="MBB5021315.1"/>
    </source>
</evidence>
<comment type="similarity">
    <text evidence="2 6">Belongs to the trans-sulfuration enzymes family.</text>
</comment>
<keyword evidence="7" id="KW-0456">Lyase</keyword>
<dbReference type="InterPro" id="IPR015421">
    <property type="entry name" value="PyrdxlP-dep_Trfase_major"/>
</dbReference>
<dbReference type="InterPro" id="IPR000277">
    <property type="entry name" value="Cys/Met-Metab_PyrdxlP-dep_enz"/>
</dbReference>
<dbReference type="GO" id="GO:0003961">
    <property type="term" value="F:O-acetylhomoserine aminocarboxypropyltransferase activity"/>
    <property type="evidence" value="ECO:0007669"/>
    <property type="project" value="UniProtKB-EC"/>
</dbReference>
<dbReference type="SUPFAM" id="SSF53383">
    <property type="entry name" value="PLP-dependent transferases"/>
    <property type="match status" value="1"/>
</dbReference>
<evidence type="ECO:0000256" key="5">
    <source>
        <dbReference type="PIRSR" id="PIRSR001434-2"/>
    </source>
</evidence>
<sequence length="425" mass="46561">MNHIDSKLLHSGYEGDPTGACIPPLYQTAAYRFQDTQHAANLFDLKEFGFIYSRMNNPTQEILETRVAALSKGSAALALSSGMSAILLSVLNITRAGQNIVATSCLYGGTYNLFRHTLPRLGIEVRFVDSSDPENYRKAADSHTRAFYMESIGNPGNNIDDMDTISTIAHELGLPLIVDNTVSPVIFQPFDHGADIAVYSTTKYISGNGTSIGGVIVEKGDFPWNNGKFPELTEPDPSYHGVSYWEAFGNHSKAAARSMAFCLKARVQLLRDIGCAISPFNAFLTMEGMETLPLRMEKHTSNAIEVAQFLESHPSVNWVNYPGLPSHVNYKRGKEYFDGKCGGVIGFGIEGGYDAGKQFIEKLKMIIHLVNIGDARTVVSHPASTTHRQMSSEERSAAGISGDYIRLSIGIEHVEDIIADIRQAL</sequence>
<dbReference type="GO" id="GO:0030170">
    <property type="term" value="F:pyridoxal phosphate binding"/>
    <property type="evidence" value="ECO:0007669"/>
    <property type="project" value="InterPro"/>
</dbReference>
<keyword evidence="3 7" id="KW-0808">Transferase</keyword>
<dbReference type="PANTHER" id="PTHR43797">
    <property type="entry name" value="HOMOCYSTEINE/CYSTEINE SYNTHASE"/>
    <property type="match status" value="1"/>
</dbReference>
<keyword evidence="8" id="KW-1185">Reference proteome</keyword>
<dbReference type="Proteomes" id="UP000528322">
    <property type="component" value="Unassembled WGS sequence"/>
</dbReference>
<dbReference type="Gene3D" id="3.40.640.10">
    <property type="entry name" value="Type I PLP-dependent aspartate aminotransferase-like (Major domain)"/>
    <property type="match status" value="1"/>
</dbReference>
<comment type="cofactor">
    <cofactor evidence="1 6">
        <name>pyridoxal 5'-phosphate</name>
        <dbReference type="ChEBI" id="CHEBI:597326"/>
    </cofactor>
</comment>